<organism evidence="1 2">
    <name type="scientific">Ancylostoma ceylanicum</name>
    <dbReference type="NCBI Taxonomy" id="53326"/>
    <lineage>
        <taxon>Eukaryota</taxon>
        <taxon>Metazoa</taxon>
        <taxon>Ecdysozoa</taxon>
        <taxon>Nematoda</taxon>
        <taxon>Chromadorea</taxon>
        <taxon>Rhabditida</taxon>
        <taxon>Rhabditina</taxon>
        <taxon>Rhabditomorpha</taxon>
        <taxon>Strongyloidea</taxon>
        <taxon>Ancylostomatidae</taxon>
        <taxon>Ancylostomatinae</taxon>
        <taxon>Ancylostoma</taxon>
    </lineage>
</organism>
<comment type="caution">
    <text evidence="1">The sequence shown here is derived from an EMBL/GenBank/DDBJ whole genome shotgun (WGS) entry which is preliminary data.</text>
</comment>
<keyword evidence="2" id="KW-1185">Reference proteome</keyword>
<dbReference type="Proteomes" id="UP000024635">
    <property type="component" value="Unassembled WGS sequence"/>
</dbReference>
<gene>
    <name evidence="1" type="primary">Acey_s0014.g2462</name>
    <name evidence="1" type="ORF">Y032_0014g2462</name>
</gene>
<sequence>MYLHVVCDVIRIPSGEQYFLIHFRFSRQKTRLCWTDFLLQLKEQDQHVITGVASTWILKPGKARRTVRYLFFTVSQFH</sequence>
<accession>A0A016VAQ4</accession>
<proteinExistence type="predicted"/>
<protein>
    <submittedName>
        <fullName evidence="1">Uncharacterized protein</fullName>
    </submittedName>
</protein>
<name>A0A016VAQ4_9BILA</name>
<evidence type="ECO:0000313" key="2">
    <source>
        <dbReference type="Proteomes" id="UP000024635"/>
    </source>
</evidence>
<reference evidence="2" key="1">
    <citation type="journal article" date="2015" name="Nat. Genet.">
        <title>The genome and transcriptome of the zoonotic hookworm Ancylostoma ceylanicum identify infection-specific gene families.</title>
        <authorList>
            <person name="Schwarz E.M."/>
            <person name="Hu Y."/>
            <person name="Antoshechkin I."/>
            <person name="Miller M.M."/>
            <person name="Sternberg P.W."/>
            <person name="Aroian R.V."/>
        </authorList>
    </citation>
    <scope>NUCLEOTIDE SEQUENCE</scope>
    <source>
        <strain evidence="2">HY135</strain>
    </source>
</reference>
<dbReference type="EMBL" id="JARK01001350">
    <property type="protein sequence ID" value="EYC24356.1"/>
    <property type="molecule type" value="Genomic_DNA"/>
</dbReference>
<evidence type="ECO:0000313" key="1">
    <source>
        <dbReference type="EMBL" id="EYC24356.1"/>
    </source>
</evidence>
<dbReference type="AlphaFoldDB" id="A0A016VAQ4"/>